<organism evidence="1">
    <name type="scientific">marine sediment metagenome</name>
    <dbReference type="NCBI Taxonomy" id="412755"/>
    <lineage>
        <taxon>unclassified sequences</taxon>
        <taxon>metagenomes</taxon>
        <taxon>ecological metagenomes</taxon>
    </lineage>
</organism>
<accession>X0VL39</accession>
<protein>
    <submittedName>
        <fullName evidence="1">Uncharacterized protein</fullName>
    </submittedName>
</protein>
<proteinExistence type="predicted"/>
<evidence type="ECO:0000313" key="1">
    <source>
        <dbReference type="EMBL" id="GAG01286.1"/>
    </source>
</evidence>
<gene>
    <name evidence="1" type="ORF">S01H1_36018</name>
</gene>
<reference evidence="1" key="1">
    <citation type="journal article" date="2014" name="Front. Microbiol.">
        <title>High frequency of phylogenetically diverse reductive dehalogenase-homologous genes in deep subseafloor sedimentary metagenomes.</title>
        <authorList>
            <person name="Kawai M."/>
            <person name="Futagami T."/>
            <person name="Toyoda A."/>
            <person name="Takaki Y."/>
            <person name="Nishi S."/>
            <person name="Hori S."/>
            <person name="Arai W."/>
            <person name="Tsubouchi T."/>
            <person name="Morono Y."/>
            <person name="Uchiyama I."/>
            <person name="Ito T."/>
            <person name="Fujiyama A."/>
            <person name="Inagaki F."/>
            <person name="Takami H."/>
        </authorList>
    </citation>
    <scope>NUCLEOTIDE SEQUENCE</scope>
    <source>
        <strain evidence="1">Expedition CK06-06</strain>
    </source>
</reference>
<feature type="non-terminal residue" evidence="1">
    <location>
        <position position="1"/>
    </location>
</feature>
<name>X0VL39_9ZZZZ</name>
<dbReference type="AlphaFoldDB" id="X0VL39"/>
<dbReference type="EMBL" id="BARS01022534">
    <property type="protein sequence ID" value="GAG01286.1"/>
    <property type="molecule type" value="Genomic_DNA"/>
</dbReference>
<sequence>HCSHNHKDNRESVKELIEELYSSEELNFDFIQEQLEWLAKDYGIDFDFNQPLNLTRMLETSLSN</sequence>
<comment type="caution">
    <text evidence="1">The sequence shown here is derived from an EMBL/GenBank/DDBJ whole genome shotgun (WGS) entry which is preliminary data.</text>
</comment>